<dbReference type="GO" id="GO:0009055">
    <property type="term" value="F:electron transfer activity"/>
    <property type="evidence" value="ECO:0007669"/>
    <property type="project" value="InterPro"/>
</dbReference>
<dbReference type="STRING" id="210143.A0A1R3JNM0"/>
<dbReference type="AlphaFoldDB" id="A0A1R3JNM0"/>
<dbReference type="GO" id="GO:0005886">
    <property type="term" value="C:plasma membrane"/>
    <property type="evidence" value="ECO:0007669"/>
    <property type="project" value="TreeGrafter"/>
</dbReference>
<organism evidence="6 7">
    <name type="scientific">Corchorus capsularis</name>
    <name type="common">Jute</name>
    <dbReference type="NCBI Taxonomy" id="210143"/>
    <lineage>
        <taxon>Eukaryota</taxon>
        <taxon>Viridiplantae</taxon>
        <taxon>Streptophyta</taxon>
        <taxon>Embryophyta</taxon>
        <taxon>Tracheophyta</taxon>
        <taxon>Spermatophyta</taxon>
        <taxon>Magnoliopsida</taxon>
        <taxon>eudicotyledons</taxon>
        <taxon>Gunneridae</taxon>
        <taxon>Pentapetalae</taxon>
        <taxon>rosids</taxon>
        <taxon>malvids</taxon>
        <taxon>Malvales</taxon>
        <taxon>Malvaceae</taxon>
        <taxon>Grewioideae</taxon>
        <taxon>Apeibeae</taxon>
        <taxon>Corchorus</taxon>
    </lineage>
</organism>
<dbReference type="CDD" id="cd04216">
    <property type="entry name" value="Phytocyanin"/>
    <property type="match status" value="1"/>
</dbReference>
<evidence type="ECO:0000259" key="5">
    <source>
        <dbReference type="PROSITE" id="PS51485"/>
    </source>
</evidence>
<dbReference type="InterPro" id="IPR008972">
    <property type="entry name" value="Cupredoxin"/>
</dbReference>
<protein>
    <submittedName>
        <fullName evidence="6">Plastocyanin-like protein</fullName>
    </submittedName>
</protein>
<evidence type="ECO:0000256" key="3">
    <source>
        <dbReference type="ARBA" id="ARBA00023180"/>
    </source>
</evidence>
<keyword evidence="1" id="KW-0479">Metal-binding</keyword>
<dbReference type="PANTHER" id="PTHR33021:SF524">
    <property type="entry name" value="BLUE COPPER PROTEIN-LIKE"/>
    <property type="match status" value="1"/>
</dbReference>
<comment type="caution">
    <text evidence="6">The sequence shown here is derived from an EMBL/GenBank/DDBJ whole genome shotgun (WGS) entry which is preliminary data.</text>
</comment>
<sequence length="139" mass="15243">MVLGMAMPSQQFRTYTVGDATGWIPGVDYNAWAKGKHFVVGDSLVFMYPSGHTVDEVFENDYKNCTEGNPITRDDSGCTTIPFLTVGLRYFMCGSMGHCAQGMKLAVNVTAAPTPPALHLRRQRQPSRPPAPHSTTHLI</sequence>
<dbReference type="FunFam" id="2.60.40.420:FF:000003">
    <property type="entry name" value="Blue copper"/>
    <property type="match status" value="1"/>
</dbReference>
<dbReference type="InterPro" id="IPR003245">
    <property type="entry name" value="Phytocyanin_dom"/>
</dbReference>
<evidence type="ECO:0000256" key="2">
    <source>
        <dbReference type="ARBA" id="ARBA00023008"/>
    </source>
</evidence>
<dbReference type="Gene3D" id="2.60.40.420">
    <property type="entry name" value="Cupredoxins - blue copper proteins"/>
    <property type="match status" value="1"/>
</dbReference>
<dbReference type="PANTHER" id="PTHR33021">
    <property type="entry name" value="BLUE COPPER PROTEIN"/>
    <property type="match status" value="1"/>
</dbReference>
<keyword evidence="2" id="KW-0186">Copper</keyword>
<feature type="domain" description="Phytocyanin" evidence="5">
    <location>
        <begin position="13"/>
        <end position="111"/>
    </location>
</feature>
<keyword evidence="3" id="KW-0325">Glycoprotein</keyword>
<dbReference type="Pfam" id="PF02298">
    <property type="entry name" value="Cu_bind_like"/>
    <property type="match status" value="1"/>
</dbReference>
<accession>A0A1R3JNM0</accession>
<feature type="region of interest" description="Disordered" evidence="4">
    <location>
        <begin position="118"/>
        <end position="139"/>
    </location>
</feature>
<dbReference type="GO" id="GO:0046872">
    <property type="term" value="F:metal ion binding"/>
    <property type="evidence" value="ECO:0007669"/>
    <property type="project" value="UniProtKB-KW"/>
</dbReference>
<name>A0A1R3JNM0_COCAP</name>
<evidence type="ECO:0000313" key="6">
    <source>
        <dbReference type="EMBL" id="OMO96468.1"/>
    </source>
</evidence>
<dbReference type="OMA" id="FLAHSIC"/>
<dbReference type="EMBL" id="AWWV01007448">
    <property type="protein sequence ID" value="OMO96468.1"/>
    <property type="molecule type" value="Genomic_DNA"/>
</dbReference>
<dbReference type="PROSITE" id="PS51485">
    <property type="entry name" value="PHYTOCYANIN"/>
    <property type="match status" value="1"/>
</dbReference>
<dbReference type="Proteomes" id="UP000188268">
    <property type="component" value="Unassembled WGS sequence"/>
</dbReference>
<dbReference type="Gramene" id="OMO96468">
    <property type="protein sequence ID" value="OMO96468"/>
    <property type="gene ID" value="CCACVL1_04946"/>
</dbReference>
<gene>
    <name evidence="6" type="ORF">CCACVL1_04946</name>
</gene>
<evidence type="ECO:0000313" key="7">
    <source>
        <dbReference type="Proteomes" id="UP000188268"/>
    </source>
</evidence>
<dbReference type="SUPFAM" id="SSF49503">
    <property type="entry name" value="Cupredoxins"/>
    <property type="match status" value="1"/>
</dbReference>
<evidence type="ECO:0000256" key="4">
    <source>
        <dbReference type="SAM" id="MobiDB-lite"/>
    </source>
</evidence>
<dbReference type="OrthoDB" id="206968at2759"/>
<proteinExistence type="predicted"/>
<reference evidence="6 7" key="1">
    <citation type="submission" date="2013-09" db="EMBL/GenBank/DDBJ databases">
        <title>Corchorus capsularis genome sequencing.</title>
        <authorList>
            <person name="Alam M."/>
            <person name="Haque M.S."/>
            <person name="Islam M.S."/>
            <person name="Emdad E.M."/>
            <person name="Islam M.M."/>
            <person name="Ahmed B."/>
            <person name="Halim A."/>
            <person name="Hossen Q.M.M."/>
            <person name="Hossain M.Z."/>
            <person name="Ahmed R."/>
            <person name="Khan M.M."/>
            <person name="Islam R."/>
            <person name="Rashid M.M."/>
            <person name="Khan S.A."/>
            <person name="Rahman M.S."/>
            <person name="Alam M."/>
        </authorList>
    </citation>
    <scope>NUCLEOTIDE SEQUENCE [LARGE SCALE GENOMIC DNA]</scope>
    <source>
        <strain evidence="7">cv. CVL-1</strain>
        <tissue evidence="6">Whole seedling</tissue>
    </source>
</reference>
<dbReference type="InterPro" id="IPR039391">
    <property type="entry name" value="Phytocyanin-like"/>
</dbReference>
<keyword evidence="7" id="KW-1185">Reference proteome</keyword>
<evidence type="ECO:0000256" key="1">
    <source>
        <dbReference type="ARBA" id="ARBA00022723"/>
    </source>
</evidence>